<comment type="caution">
    <text evidence="1">The sequence shown here is derived from an EMBL/GenBank/DDBJ whole genome shotgun (WGS) entry which is preliminary data.</text>
</comment>
<accession>A0A835HBR6</accession>
<gene>
    <name evidence="1" type="ORF">IFM89_010663</name>
</gene>
<keyword evidence="2" id="KW-1185">Reference proteome</keyword>
<proteinExistence type="predicted"/>
<dbReference type="AlphaFoldDB" id="A0A835HBR6"/>
<evidence type="ECO:0000313" key="1">
    <source>
        <dbReference type="EMBL" id="KAF9596399.1"/>
    </source>
</evidence>
<dbReference type="Proteomes" id="UP000631114">
    <property type="component" value="Unassembled WGS sequence"/>
</dbReference>
<name>A0A835HBR6_9MAGN</name>
<evidence type="ECO:0000313" key="2">
    <source>
        <dbReference type="Proteomes" id="UP000631114"/>
    </source>
</evidence>
<dbReference type="EMBL" id="JADFTS010000007">
    <property type="protein sequence ID" value="KAF9596399.1"/>
    <property type="molecule type" value="Genomic_DNA"/>
</dbReference>
<dbReference type="OrthoDB" id="1724672at2759"/>
<reference evidence="1 2" key="1">
    <citation type="submission" date="2020-10" db="EMBL/GenBank/DDBJ databases">
        <title>The Coptis chinensis genome and diversification of protoberbering-type alkaloids.</title>
        <authorList>
            <person name="Wang B."/>
            <person name="Shu S."/>
            <person name="Song C."/>
            <person name="Liu Y."/>
        </authorList>
    </citation>
    <scope>NUCLEOTIDE SEQUENCE [LARGE SCALE GENOMIC DNA]</scope>
    <source>
        <strain evidence="1">HL-2020</strain>
        <tissue evidence="1">Leaf</tissue>
    </source>
</reference>
<protein>
    <submittedName>
        <fullName evidence="1">Uncharacterized protein</fullName>
    </submittedName>
</protein>
<organism evidence="1 2">
    <name type="scientific">Coptis chinensis</name>
    <dbReference type="NCBI Taxonomy" id="261450"/>
    <lineage>
        <taxon>Eukaryota</taxon>
        <taxon>Viridiplantae</taxon>
        <taxon>Streptophyta</taxon>
        <taxon>Embryophyta</taxon>
        <taxon>Tracheophyta</taxon>
        <taxon>Spermatophyta</taxon>
        <taxon>Magnoliopsida</taxon>
        <taxon>Ranunculales</taxon>
        <taxon>Ranunculaceae</taxon>
        <taxon>Coptidoideae</taxon>
        <taxon>Coptis</taxon>
    </lineage>
</organism>
<sequence length="207" mass="22735">MRADEAILQRLDASTRAPYWPVFVEGDRPPTKLPVPIPISRSTKNDETLMAIDDAKYFAMISDKLLLMLIFCYDRLLLMLGTTEIRKTPMIVSNPSLKSSRILTKPVEASGFGGDNEEVMKYEDMLELNLKLDLVAGGYSVVSVCWLVCVCGGDVRWCCWCSGVGGRWFSGVVFGVCGLVSAAASCMLLPPSWRSIFALLPSLVGVL</sequence>